<evidence type="ECO:0000313" key="3">
    <source>
        <dbReference type="Proteomes" id="UP000319257"/>
    </source>
</evidence>
<dbReference type="EMBL" id="SKBQ01000058">
    <property type="protein sequence ID" value="TPX10458.1"/>
    <property type="molecule type" value="Genomic_DNA"/>
</dbReference>
<keyword evidence="1" id="KW-0732">Signal</keyword>
<dbReference type="OrthoDB" id="71437at2759"/>
<comment type="caution">
    <text evidence="2">The sequence shown here is derived from an EMBL/GenBank/DDBJ whole genome shotgun (WGS) entry which is preliminary data.</text>
</comment>
<dbReference type="Proteomes" id="UP000319257">
    <property type="component" value="Unassembled WGS sequence"/>
</dbReference>
<evidence type="ECO:0000256" key="1">
    <source>
        <dbReference type="SAM" id="SignalP"/>
    </source>
</evidence>
<dbReference type="SUPFAM" id="SSF51004">
    <property type="entry name" value="C-terminal (heme d1) domain of cytochrome cd1-nitrite reductase"/>
    <property type="match status" value="1"/>
</dbReference>
<evidence type="ECO:0000313" key="2">
    <source>
        <dbReference type="EMBL" id="TPX10458.1"/>
    </source>
</evidence>
<feature type="chain" id="PRO_5021477962" evidence="1">
    <location>
        <begin position="16"/>
        <end position="334"/>
    </location>
</feature>
<name>A0A507B0F3_9PEZI</name>
<sequence>MKLSWLAVAAAPVVAAVNMTITQKNATIAPSPLPPPGSSSQGEEIVRQFSKIDRTTKWKLVEEVPFEGDLFEPEGIVRMGDNRYFVSAGEYTVRTQKYNQTTNGTDRTTGEGFGHMIVFDGKGRRIADATISRPGSSEYHNGGIDYDGTYLWATLSQYRPNSTATLVRMDPATLEPEEVLRVHDHQGGAVHDWSSGVVLTLNWGSREASLWDLGARFPGPPAFAAAPRARVRNPSHYTDYQDCKYLGHSQRYGFRPVMLCGGITGIYDTTIGGLAVVDMLTMAPLMEVPLTLTSAQGNLVTKNPVDVAVVGGRLRFFFLPDEHNSALYVYEPVI</sequence>
<dbReference type="RefSeq" id="XP_030992169.1">
    <property type="nucleotide sequence ID" value="XM_031143557.1"/>
</dbReference>
<dbReference type="InterPro" id="IPR011048">
    <property type="entry name" value="Haem_d1_sf"/>
</dbReference>
<dbReference type="InParanoid" id="A0A507B0F3"/>
<protein>
    <submittedName>
        <fullName evidence="2">Uncharacterized protein</fullName>
    </submittedName>
</protein>
<dbReference type="InterPro" id="IPR046312">
    <property type="entry name" value="DUF6454"/>
</dbReference>
<reference evidence="2 3" key="1">
    <citation type="submission" date="2019-06" db="EMBL/GenBank/DDBJ databases">
        <title>Draft genome sequence of the filamentous fungus Phialemoniopsis curvata isolated from diesel fuel.</title>
        <authorList>
            <person name="Varaljay V.A."/>
            <person name="Lyon W.J."/>
            <person name="Crouch A.L."/>
            <person name="Drake C.E."/>
            <person name="Hollomon J.M."/>
            <person name="Nadeau L.J."/>
            <person name="Nunn H.S."/>
            <person name="Stevenson B.S."/>
            <person name="Bojanowski C.L."/>
            <person name="Crookes-Goodson W.J."/>
        </authorList>
    </citation>
    <scope>NUCLEOTIDE SEQUENCE [LARGE SCALE GENOMIC DNA]</scope>
    <source>
        <strain evidence="2 3">D216</strain>
    </source>
</reference>
<organism evidence="2 3">
    <name type="scientific">Thyridium curvatum</name>
    <dbReference type="NCBI Taxonomy" id="1093900"/>
    <lineage>
        <taxon>Eukaryota</taxon>
        <taxon>Fungi</taxon>
        <taxon>Dikarya</taxon>
        <taxon>Ascomycota</taxon>
        <taxon>Pezizomycotina</taxon>
        <taxon>Sordariomycetes</taxon>
        <taxon>Sordariomycetidae</taxon>
        <taxon>Thyridiales</taxon>
        <taxon>Thyridiaceae</taxon>
        <taxon>Thyridium</taxon>
    </lineage>
</organism>
<dbReference type="Pfam" id="PF20055">
    <property type="entry name" value="DUF6454"/>
    <property type="match status" value="1"/>
</dbReference>
<gene>
    <name evidence="2" type="ORF">E0L32_008677</name>
</gene>
<keyword evidence="3" id="KW-1185">Reference proteome</keyword>
<dbReference type="GeneID" id="41976124"/>
<dbReference type="AlphaFoldDB" id="A0A507B0F3"/>
<proteinExistence type="predicted"/>
<feature type="signal peptide" evidence="1">
    <location>
        <begin position="1"/>
        <end position="15"/>
    </location>
</feature>
<accession>A0A507B0F3</accession>